<dbReference type="Proteomes" id="UP001238603">
    <property type="component" value="Unassembled WGS sequence"/>
</dbReference>
<dbReference type="EMBL" id="JASVDS010000002">
    <property type="protein sequence ID" value="MDL5032293.1"/>
    <property type="molecule type" value="Genomic_DNA"/>
</dbReference>
<proteinExistence type="predicted"/>
<evidence type="ECO:0000313" key="2">
    <source>
        <dbReference type="Proteomes" id="UP001238603"/>
    </source>
</evidence>
<comment type="caution">
    <text evidence="1">The sequence shown here is derived from an EMBL/GenBank/DDBJ whole genome shotgun (WGS) entry which is preliminary data.</text>
</comment>
<evidence type="ECO:0000313" key="1">
    <source>
        <dbReference type="EMBL" id="MDL5032293.1"/>
    </source>
</evidence>
<reference evidence="1 2" key="1">
    <citation type="submission" date="2023-06" db="EMBL/GenBank/DDBJ databases">
        <title>Pelomonas sp. APW6 16S ribosomal RNA gene genome sequencing and assembly.</title>
        <authorList>
            <person name="Woo H."/>
        </authorList>
    </citation>
    <scope>NUCLEOTIDE SEQUENCE [LARGE SCALE GENOMIC DNA]</scope>
    <source>
        <strain evidence="1 2">APW6</strain>
    </source>
</reference>
<name>A0ABT7LHE9_9BURK</name>
<accession>A0ABT7LHE9</accession>
<sequence>MHGLADFDRLLSGHAAASRHWLRSERTLARASSPTSPTPATRLLRDPQGQVVAEWSGAPSLAEILVAAHRLQPGDWCGALAEEGQGAARQPAWRLALFRADRHGQPRLGRDTGPLWISPVLSARAGERPAELLQSLRRAAVQALWAQGWRLAA</sequence>
<gene>
    <name evidence="1" type="ORF">QRD43_10300</name>
</gene>
<dbReference type="RefSeq" id="WP_285982377.1">
    <property type="nucleotide sequence ID" value="NZ_JASVDS010000002.1"/>
</dbReference>
<organism evidence="1 2">
    <name type="scientific">Roseateles subflavus</name>
    <dbReference type="NCBI Taxonomy" id="3053353"/>
    <lineage>
        <taxon>Bacteria</taxon>
        <taxon>Pseudomonadati</taxon>
        <taxon>Pseudomonadota</taxon>
        <taxon>Betaproteobacteria</taxon>
        <taxon>Burkholderiales</taxon>
        <taxon>Sphaerotilaceae</taxon>
        <taxon>Roseateles</taxon>
    </lineage>
</organism>
<protein>
    <submittedName>
        <fullName evidence="1">Uncharacterized protein</fullName>
    </submittedName>
</protein>
<keyword evidence="2" id="KW-1185">Reference proteome</keyword>